<dbReference type="Gene3D" id="2.60.40.150">
    <property type="entry name" value="C2 domain"/>
    <property type="match status" value="1"/>
</dbReference>
<keyword evidence="1" id="KW-0479">Metal-binding</keyword>
<dbReference type="SUPFAM" id="SSF49562">
    <property type="entry name" value="C2 domain (Calcium/lipid-binding domain, CaLB)"/>
    <property type="match status" value="1"/>
</dbReference>
<protein>
    <submittedName>
        <fullName evidence="5">C2 domain containing protein, putative</fullName>
    </submittedName>
</protein>
<organism evidence="5 6">
    <name type="scientific">Angomonas deanei</name>
    <dbReference type="NCBI Taxonomy" id="59799"/>
    <lineage>
        <taxon>Eukaryota</taxon>
        <taxon>Discoba</taxon>
        <taxon>Euglenozoa</taxon>
        <taxon>Kinetoplastea</taxon>
        <taxon>Metakinetoplastina</taxon>
        <taxon>Trypanosomatida</taxon>
        <taxon>Trypanosomatidae</taxon>
        <taxon>Strigomonadinae</taxon>
        <taxon>Angomonas</taxon>
    </lineage>
</organism>
<keyword evidence="2" id="KW-0106">Calcium</keyword>
<dbReference type="GO" id="GO:0016020">
    <property type="term" value="C:membrane"/>
    <property type="evidence" value="ECO:0007669"/>
    <property type="project" value="TreeGrafter"/>
</dbReference>
<dbReference type="InterPro" id="IPR035892">
    <property type="entry name" value="C2_domain_sf"/>
</dbReference>
<reference evidence="5 6" key="1">
    <citation type="submission" date="2020-08" db="EMBL/GenBank/DDBJ databases">
        <authorList>
            <person name="Newling K."/>
            <person name="Davey J."/>
            <person name="Forrester S."/>
        </authorList>
    </citation>
    <scope>NUCLEOTIDE SEQUENCE [LARGE SCALE GENOMIC DNA]</scope>
    <source>
        <strain evidence="6">Crithidia deanei Carvalho (ATCC PRA-265)</strain>
    </source>
</reference>
<name>A0A7G2C2C5_9TRYP</name>
<dbReference type="PANTHER" id="PTHR45911:SF4">
    <property type="entry name" value="MULTIPLE C2 AND TRANSMEMBRANE DOMAIN-CONTAINING PROTEIN"/>
    <property type="match status" value="1"/>
</dbReference>
<dbReference type="PANTHER" id="PTHR45911">
    <property type="entry name" value="C2 DOMAIN-CONTAINING PROTEIN"/>
    <property type="match status" value="1"/>
</dbReference>
<dbReference type="VEuPathDB" id="TriTrypDB:ADEAN_000139200"/>
<evidence type="ECO:0000313" key="5">
    <source>
        <dbReference type="EMBL" id="CAD2213948.1"/>
    </source>
</evidence>
<dbReference type="PROSITE" id="PS50004">
    <property type="entry name" value="C2"/>
    <property type="match status" value="1"/>
</dbReference>
<dbReference type="GO" id="GO:0005509">
    <property type="term" value="F:calcium ion binding"/>
    <property type="evidence" value="ECO:0007669"/>
    <property type="project" value="TreeGrafter"/>
</dbReference>
<feature type="region of interest" description="Disordered" evidence="3">
    <location>
        <begin position="132"/>
        <end position="156"/>
    </location>
</feature>
<dbReference type="SMART" id="SM00239">
    <property type="entry name" value="C2"/>
    <property type="match status" value="1"/>
</dbReference>
<accession>A0A7G2C2C5</accession>
<dbReference type="AlphaFoldDB" id="A0A7G2C2C5"/>
<dbReference type="Proteomes" id="UP000515908">
    <property type="component" value="Chromosome 02"/>
</dbReference>
<dbReference type="CDD" id="cd00030">
    <property type="entry name" value="C2"/>
    <property type="match status" value="1"/>
</dbReference>
<dbReference type="Pfam" id="PF00168">
    <property type="entry name" value="C2"/>
    <property type="match status" value="1"/>
</dbReference>
<dbReference type="InterPro" id="IPR000008">
    <property type="entry name" value="C2_dom"/>
</dbReference>
<gene>
    <name evidence="5" type="ORF">ADEAN_000139200</name>
</gene>
<evidence type="ECO:0000256" key="3">
    <source>
        <dbReference type="SAM" id="MobiDB-lite"/>
    </source>
</evidence>
<sequence length="233" mass="25498">MIDPYVKVKYGDKKNKKTFIKYRSRVIENSQNPTWNELFKFQIADYDSSQILFEVWNDNVVSDDLMGSYSLSLNSLEKGVVKDYWAILTGTQKSSSELHIRILAVDFGFEPASGTKVITSLEDDNLAAPTAGFRPPKKDSNPCWAQAGPHHATSRTPATRVLRTAGPTARTAELLPVPLCPTAAGELLRPAAYATGLPAHVPAATPTTATTGTVRLRYSAVLNKQCKCRIGLT</sequence>
<keyword evidence="6" id="KW-1185">Reference proteome</keyword>
<evidence type="ECO:0000313" key="6">
    <source>
        <dbReference type="Proteomes" id="UP000515908"/>
    </source>
</evidence>
<evidence type="ECO:0000256" key="1">
    <source>
        <dbReference type="ARBA" id="ARBA00022723"/>
    </source>
</evidence>
<evidence type="ECO:0000259" key="4">
    <source>
        <dbReference type="PROSITE" id="PS50004"/>
    </source>
</evidence>
<evidence type="ECO:0000256" key="2">
    <source>
        <dbReference type="ARBA" id="ARBA00022837"/>
    </source>
</evidence>
<proteinExistence type="predicted"/>
<feature type="domain" description="C2" evidence="4">
    <location>
        <begin position="1"/>
        <end position="86"/>
    </location>
</feature>
<dbReference type="EMBL" id="LR877146">
    <property type="protein sequence ID" value="CAD2213948.1"/>
    <property type="molecule type" value="Genomic_DNA"/>
</dbReference>